<comment type="caution">
    <text evidence="2">The sequence shown here is derived from an EMBL/GenBank/DDBJ whole genome shotgun (WGS) entry which is preliminary data.</text>
</comment>
<evidence type="ECO:0000256" key="1">
    <source>
        <dbReference type="SAM" id="MobiDB-lite"/>
    </source>
</evidence>
<feature type="compositionally biased region" description="Basic and acidic residues" evidence="1">
    <location>
        <begin position="40"/>
        <end position="51"/>
    </location>
</feature>
<dbReference type="Proteomes" id="UP001465976">
    <property type="component" value="Unassembled WGS sequence"/>
</dbReference>
<accession>A0ABR3FR96</accession>
<feature type="region of interest" description="Disordered" evidence="1">
    <location>
        <begin position="134"/>
        <end position="163"/>
    </location>
</feature>
<feature type="region of interest" description="Disordered" evidence="1">
    <location>
        <begin position="199"/>
        <end position="244"/>
    </location>
</feature>
<proteinExistence type="predicted"/>
<organism evidence="2 3">
    <name type="scientific">Marasmius crinis-equi</name>
    <dbReference type="NCBI Taxonomy" id="585013"/>
    <lineage>
        <taxon>Eukaryota</taxon>
        <taxon>Fungi</taxon>
        <taxon>Dikarya</taxon>
        <taxon>Basidiomycota</taxon>
        <taxon>Agaricomycotina</taxon>
        <taxon>Agaricomycetes</taxon>
        <taxon>Agaricomycetidae</taxon>
        <taxon>Agaricales</taxon>
        <taxon>Marasmiineae</taxon>
        <taxon>Marasmiaceae</taxon>
        <taxon>Marasmius</taxon>
    </lineage>
</organism>
<sequence>MTKGKESVGETETKKGKEDGKGRGKDTSPHSTAAAVVDEAGFKADTSRDNIDQDPQSSNEEDRDRDLENVYPNSDMDNNNSSSSGSLSLPAFAHSDDDSDSDMGSGEDKFGFGGYGGFGGYSYGYRFDRSAAVRNRKRKQGKEKEKGPVCVPGGSAVVNENGEDGAFTVASTREPWNDDDGGAADSSFVVVDASASASVMRDKERERMKRVHKKKEREKYQRLPDKRPSMSHTPRPSTTQKPSESEWIVLDLGDDHAYKSFLRILHRHAPHSIFSSFLASASLPPMPALSLPSPATPNRTPIQGTTPSPSPIIFAPAPPDTRRHHNQHQYEIAAVGSHAYGKLLKNMIDATNTSTPRESESFPLPKLVS</sequence>
<evidence type="ECO:0000313" key="2">
    <source>
        <dbReference type="EMBL" id="KAL0577995.1"/>
    </source>
</evidence>
<keyword evidence="3" id="KW-1185">Reference proteome</keyword>
<evidence type="ECO:0000313" key="3">
    <source>
        <dbReference type="Proteomes" id="UP001465976"/>
    </source>
</evidence>
<name>A0ABR3FR96_9AGAR</name>
<feature type="compositionally biased region" description="Basic and acidic residues" evidence="1">
    <location>
        <begin position="217"/>
        <end position="228"/>
    </location>
</feature>
<gene>
    <name evidence="2" type="ORF">V5O48_003998</name>
</gene>
<protein>
    <submittedName>
        <fullName evidence="2">Uncharacterized protein</fullName>
    </submittedName>
</protein>
<feature type="compositionally biased region" description="Basic and acidic residues" evidence="1">
    <location>
        <begin position="1"/>
        <end position="28"/>
    </location>
</feature>
<feature type="compositionally biased region" description="Low complexity" evidence="1">
    <location>
        <begin position="73"/>
        <end position="89"/>
    </location>
</feature>
<feature type="region of interest" description="Disordered" evidence="1">
    <location>
        <begin position="1"/>
        <end position="109"/>
    </location>
</feature>
<feature type="compositionally biased region" description="Polar residues" evidence="1">
    <location>
        <begin position="230"/>
        <end position="242"/>
    </location>
</feature>
<reference evidence="2 3" key="1">
    <citation type="submission" date="2024-02" db="EMBL/GenBank/DDBJ databases">
        <title>A draft genome for the cacao thread blight pathogen Marasmius crinis-equi.</title>
        <authorList>
            <person name="Cohen S.P."/>
            <person name="Baruah I.K."/>
            <person name="Amoako-Attah I."/>
            <person name="Bukari Y."/>
            <person name="Meinhardt L.W."/>
            <person name="Bailey B.A."/>
        </authorList>
    </citation>
    <scope>NUCLEOTIDE SEQUENCE [LARGE SCALE GENOMIC DNA]</scope>
    <source>
        <strain evidence="2 3">GH-76</strain>
    </source>
</reference>
<dbReference type="EMBL" id="JBAHYK010000125">
    <property type="protein sequence ID" value="KAL0577995.1"/>
    <property type="molecule type" value="Genomic_DNA"/>
</dbReference>